<evidence type="ECO:0000313" key="7">
    <source>
        <dbReference type="EMBL" id="KUK82975.1"/>
    </source>
</evidence>
<dbReference type="Proteomes" id="UP000054705">
    <property type="component" value="Unassembled WGS sequence"/>
</dbReference>
<gene>
    <name evidence="7" type="ORF">XD97_0296</name>
</gene>
<keyword evidence="3 5" id="KW-1133">Transmembrane helix</keyword>
<comment type="subcellular location">
    <subcellularLocation>
        <location evidence="5">Cell membrane</location>
        <topology evidence="5">Multi-pass membrane protein</topology>
    </subcellularLocation>
    <subcellularLocation>
        <location evidence="1">Membrane</location>
        <topology evidence="1">Multi-pass membrane protein</topology>
    </subcellularLocation>
</comment>
<evidence type="ECO:0000313" key="8">
    <source>
        <dbReference type="Proteomes" id="UP000054705"/>
    </source>
</evidence>
<accession>A0A117M3W8</accession>
<dbReference type="PANTHER" id="PTHR43470">
    <property type="entry name" value="PHOSPHATE TRANSPORT SYSTEM PERMEASE PROTEIN PSTA-RELATED"/>
    <property type="match status" value="1"/>
</dbReference>
<dbReference type="PANTHER" id="PTHR43470:SF5">
    <property type="entry name" value="PHOSPHATE TRANSPORT SYSTEM PERMEASE PROTEIN PSTA"/>
    <property type="match status" value="1"/>
</dbReference>
<sequence length="168" mass="18195">VYGILGLAVFVRMLALGRSVLAGALTMTLLILPIVIVAAQEAIRSVPVSMRHASFALGATRWQTVRRVVFPSALPGILTGMILAVSRAIGETAPMIMIGSMAFVAFTPKSPMDYFTVLPIQIFNWTARPQDAFREVAASGIIVLLAVLLATNALAVLLRNRYQKKSQW</sequence>
<dbReference type="EMBL" id="LGGS01000055">
    <property type="protein sequence ID" value="KUK82975.1"/>
    <property type="molecule type" value="Genomic_DNA"/>
</dbReference>
<comment type="similarity">
    <text evidence="5">Belongs to the binding-protein-dependent transport system permease family.</text>
</comment>
<dbReference type="CDD" id="cd06261">
    <property type="entry name" value="TM_PBP2"/>
    <property type="match status" value="1"/>
</dbReference>
<name>A0A117M3W8_9FIRM</name>
<feature type="domain" description="ABC transmembrane type-1" evidence="6">
    <location>
        <begin position="1"/>
        <end position="154"/>
    </location>
</feature>
<dbReference type="AlphaFoldDB" id="A0A117M3W8"/>
<evidence type="ECO:0000256" key="3">
    <source>
        <dbReference type="ARBA" id="ARBA00022989"/>
    </source>
</evidence>
<proteinExistence type="inferred from homology"/>
<keyword evidence="5" id="KW-0813">Transport</keyword>
<dbReference type="GO" id="GO:0005886">
    <property type="term" value="C:plasma membrane"/>
    <property type="evidence" value="ECO:0007669"/>
    <property type="project" value="UniProtKB-SubCell"/>
</dbReference>
<feature type="non-terminal residue" evidence="7">
    <location>
        <position position="1"/>
    </location>
</feature>
<keyword evidence="2 5" id="KW-0812">Transmembrane</keyword>
<dbReference type="SUPFAM" id="SSF161098">
    <property type="entry name" value="MetI-like"/>
    <property type="match status" value="1"/>
</dbReference>
<evidence type="ECO:0000259" key="6">
    <source>
        <dbReference type="PROSITE" id="PS50928"/>
    </source>
</evidence>
<protein>
    <submittedName>
        <fullName evidence="7">Phosphate ABC transporter, inner membrane subunit PstA</fullName>
    </submittedName>
</protein>
<evidence type="ECO:0000256" key="2">
    <source>
        <dbReference type="ARBA" id="ARBA00022692"/>
    </source>
</evidence>
<evidence type="ECO:0000256" key="4">
    <source>
        <dbReference type="ARBA" id="ARBA00023136"/>
    </source>
</evidence>
<dbReference type="PATRIC" id="fig|110500.4.peg.554"/>
<dbReference type="Gene3D" id="1.10.3720.10">
    <property type="entry name" value="MetI-like"/>
    <property type="match status" value="1"/>
</dbReference>
<dbReference type="GO" id="GO:0055085">
    <property type="term" value="P:transmembrane transport"/>
    <property type="evidence" value="ECO:0007669"/>
    <property type="project" value="InterPro"/>
</dbReference>
<reference evidence="8" key="1">
    <citation type="journal article" date="2015" name="MBio">
        <title>Genome-Resolved Metagenomic Analysis Reveals Roles for Candidate Phyla and Other Microbial Community Members in Biogeochemical Transformations in Oil Reservoirs.</title>
        <authorList>
            <person name="Hu P."/>
            <person name="Tom L."/>
            <person name="Singh A."/>
            <person name="Thomas B.C."/>
            <person name="Baker B.J."/>
            <person name="Piceno Y.M."/>
            <person name="Andersen G.L."/>
            <person name="Banfield J.F."/>
        </authorList>
    </citation>
    <scope>NUCLEOTIDE SEQUENCE [LARGE SCALE GENOMIC DNA]</scope>
</reference>
<evidence type="ECO:0000256" key="5">
    <source>
        <dbReference type="RuleBase" id="RU363032"/>
    </source>
</evidence>
<keyword evidence="4 5" id="KW-0472">Membrane</keyword>
<dbReference type="Pfam" id="PF00528">
    <property type="entry name" value="BPD_transp_1"/>
    <property type="match status" value="1"/>
</dbReference>
<dbReference type="PROSITE" id="PS50928">
    <property type="entry name" value="ABC_TM1"/>
    <property type="match status" value="1"/>
</dbReference>
<feature type="transmembrane region" description="Helical" evidence="5">
    <location>
        <begin position="20"/>
        <end position="39"/>
    </location>
</feature>
<evidence type="ECO:0000256" key="1">
    <source>
        <dbReference type="ARBA" id="ARBA00004141"/>
    </source>
</evidence>
<feature type="transmembrane region" description="Helical" evidence="5">
    <location>
        <begin position="68"/>
        <end position="89"/>
    </location>
</feature>
<dbReference type="InterPro" id="IPR035906">
    <property type="entry name" value="MetI-like_sf"/>
</dbReference>
<organism evidence="7 8">
    <name type="scientific">Pelotomaculum thermopropionicum</name>
    <dbReference type="NCBI Taxonomy" id="110500"/>
    <lineage>
        <taxon>Bacteria</taxon>
        <taxon>Bacillati</taxon>
        <taxon>Bacillota</taxon>
        <taxon>Clostridia</taxon>
        <taxon>Eubacteriales</taxon>
        <taxon>Desulfotomaculaceae</taxon>
        <taxon>Pelotomaculum</taxon>
    </lineage>
</organism>
<dbReference type="InterPro" id="IPR000515">
    <property type="entry name" value="MetI-like"/>
</dbReference>
<comment type="caution">
    <text evidence="7">The sequence shown here is derived from an EMBL/GenBank/DDBJ whole genome shotgun (WGS) entry which is preliminary data.</text>
</comment>
<feature type="transmembrane region" description="Helical" evidence="5">
    <location>
        <begin position="136"/>
        <end position="158"/>
    </location>
</feature>